<dbReference type="GO" id="GO:0030170">
    <property type="term" value="F:pyridoxal phosphate binding"/>
    <property type="evidence" value="ECO:0007669"/>
    <property type="project" value="InterPro"/>
</dbReference>
<dbReference type="GO" id="GO:1901605">
    <property type="term" value="P:alpha-amino acid metabolic process"/>
    <property type="evidence" value="ECO:0007669"/>
    <property type="project" value="TreeGrafter"/>
</dbReference>
<dbReference type="PANTHER" id="PTHR42790">
    <property type="entry name" value="AMINOTRANSFERASE"/>
    <property type="match status" value="1"/>
</dbReference>
<evidence type="ECO:0000256" key="1">
    <source>
        <dbReference type="ARBA" id="ARBA00001933"/>
    </source>
</evidence>
<dbReference type="Pfam" id="PF00155">
    <property type="entry name" value="Aminotran_1_2"/>
    <property type="match status" value="1"/>
</dbReference>
<keyword evidence="8" id="KW-1185">Reference proteome</keyword>
<dbReference type="EMBL" id="CDMY01000477">
    <property type="protein sequence ID" value="CEM16494.1"/>
    <property type="molecule type" value="Genomic_DNA"/>
</dbReference>
<proteinExistence type="predicted"/>
<protein>
    <recommendedName>
        <fullName evidence="6">Aminotransferase class I/classII large domain-containing protein</fullName>
    </recommendedName>
</protein>
<keyword evidence="3" id="KW-0808">Transferase</keyword>
<comment type="cofactor">
    <cofactor evidence="1">
        <name>pyridoxal 5'-phosphate</name>
        <dbReference type="ChEBI" id="CHEBI:597326"/>
    </cofactor>
</comment>
<feature type="domain" description="Aminotransferase class I/classII large" evidence="6">
    <location>
        <begin position="175"/>
        <end position="507"/>
    </location>
</feature>
<sequence>MQPNQCWSSFQLSVRMSSSSSLLSAHIANAKPLRWEDAFAERVSRRIENQLVGLHRPIFQMPSHEREKAILLAGGLPPAEAFPIEAIELTVRGVGDGSSAEKVKVTVDDPKMLYNAQQYGSCEPLREWAQKFMMEFHQPVLPFARPPFVNGTNTTTTTATTNGHHEQKNGPVLDTILTAGNSDTLDKIASIVFNPTDGVFADEHAYSTTMLAFRPYINEVINVESDDMGIIPEALREACESYIAAGRGKPKALYVVPVGSNPEGKVTSEQRILELYAVARAYDMVVIEDDPYWFLRYPSYHEGATYTADKCPGLLSLKAPPPTQTAIVDDPYSQRSFLSFDIDGRVIRVDTFSKCVAPGLRTGWCTASKAFTTQYYAYTSCAPTQSAMAQTVVYSLLRDWGIEGFDRHVRDLQFLYWKRRDQLVSSLVKHCGEHLAMMDIPVAGMFLWPSFRLPVEDSAAIIPDLLKHRILVAPGNFFSFTNKPSPAVRIAFCCVDEAKLDTAAARLGEVLREKWVAHEEGGGHKQKQQQQQQNGCSPAGTCC</sequence>
<dbReference type="AlphaFoldDB" id="A0A0G4FPU9"/>
<evidence type="ECO:0000256" key="4">
    <source>
        <dbReference type="ARBA" id="ARBA00022898"/>
    </source>
</evidence>
<keyword evidence="2" id="KW-0032">Aminotransferase</keyword>
<dbReference type="GO" id="GO:0008483">
    <property type="term" value="F:transaminase activity"/>
    <property type="evidence" value="ECO:0007669"/>
    <property type="project" value="UniProtKB-KW"/>
</dbReference>
<dbReference type="InParanoid" id="A0A0G4FPU9"/>
<organism evidence="7 8">
    <name type="scientific">Vitrella brassicaformis (strain CCMP3155)</name>
    <dbReference type="NCBI Taxonomy" id="1169540"/>
    <lineage>
        <taxon>Eukaryota</taxon>
        <taxon>Sar</taxon>
        <taxon>Alveolata</taxon>
        <taxon>Colpodellida</taxon>
        <taxon>Vitrellaceae</taxon>
        <taxon>Vitrella</taxon>
    </lineage>
</organism>
<dbReference type="InterPro" id="IPR015424">
    <property type="entry name" value="PyrdxlP-dep_Trfase"/>
</dbReference>
<dbReference type="CDD" id="cd00609">
    <property type="entry name" value="AAT_like"/>
    <property type="match status" value="1"/>
</dbReference>
<dbReference type="STRING" id="1169540.A0A0G4FPU9"/>
<accession>A0A0G4FPU9</accession>
<evidence type="ECO:0000256" key="3">
    <source>
        <dbReference type="ARBA" id="ARBA00022679"/>
    </source>
</evidence>
<evidence type="ECO:0000313" key="7">
    <source>
        <dbReference type="EMBL" id="CEM16494.1"/>
    </source>
</evidence>
<dbReference type="OrthoDB" id="691673at2759"/>
<evidence type="ECO:0000259" key="6">
    <source>
        <dbReference type="Pfam" id="PF00155"/>
    </source>
</evidence>
<dbReference type="InterPro" id="IPR050859">
    <property type="entry name" value="Class-I_PLP-dep_aminotransf"/>
</dbReference>
<evidence type="ECO:0000256" key="5">
    <source>
        <dbReference type="SAM" id="MobiDB-lite"/>
    </source>
</evidence>
<dbReference type="VEuPathDB" id="CryptoDB:Vbra_776"/>
<dbReference type="OMA" id="TQGYPPL"/>
<dbReference type="InterPro" id="IPR004839">
    <property type="entry name" value="Aminotransferase_I/II_large"/>
</dbReference>
<reference evidence="7 8" key="1">
    <citation type="submission" date="2014-11" db="EMBL/GenBank/DDBJ databases">
        <authorList>
            <person name="Zhu J."/>
            <person name="Qi W."/>
            <person name="Song R."/>
        </authorList>
    </citation>
    <scope>NUCLEOTIDE SEQUENCE [LARGE SCALE GENOMIC DNA]</scope>
</reference>
<keyword evidence="4" id="KW-0663">Pyridoxal phosphate</keyword>
<dbReference type="Gene3D" id="3.40.640.10">
    <property type="entry name" value="Type I PLP-dependent aspartate aminotransferase-like (Major domain)"/>
    <property type="match status" value="1"/>
</dbReference>
<evidence type="ECO:0000256" key="2">
    <source>
        <dbReference type="ARBA" id="ARBA00022576"/>
    </source>
</evidence>
<dbReference type="SUPFAM" id="SSF53383">
    <property type="entry name" value="PLP-dependent transferases"/>
    <property type="match status" value="1"/>
</dbReference>
<gene>
    <name evidence="7" type="ORF">Vbra_776</name>
</gene>
<name>A0A0G4FPU9_VITBC</name>
<dbReference type="PhylomeDB" id="A0A0G4FPU9"/>
<dbReference type="Proteomes" id="UP000041254">
    <property type="component" value="Unassembled WGS sequence"/>
</dbReference>
<dbReference type="InterPro" id="IPR015421">
    <property type="entry name" value="PyrdxlP-dep_Trfase_major"/>
</dbReference>
<feature type="region of interest" description="Disordered" evidence="5">
    <location>
        <begin position="520"/>
        <end position="543"/>
    </location>
</feature>
<dbReference type="PANTHER" id="PTHR42790:SF19">
    <property type="entry name" value="KYNURENINE_ALPHA-AMINOADIPATE AMINOTRANSFERASE, MITOCHONDRIAL"/>
    <property type="match status" value="1"/>
</dbReference>
<evidence type="ECO:0000313" key="8">
    <source>
        <dbReference type="Proteomes" id="UP000041254"/>
    </source>
</evidence>